<keyword evidence="3" id="KW-1185">Reference proteome</keyword>
<protein>
    <submittedName>
        <fullName evidence="2">Uncharacterized protein</fullName>
    </submittedName>
</protein>
<sequence>AQYQTRHSTRPGTVPDQALYPTRHSTRPGTVPDQAQYLTRHSTRPGTVPDQAQYPTRHSTRPGTVPDQAQYQTRHSTRPGTAPSQLWELNSLLFLLQRALSVSSLQMSCELLYEETVPSFTVKTKKRFKYSRWVRTHFR</sequence>
<evidence type="ECO:0000313" key="2">
    <source>
        <dbReference type="EMBL" id="KAG9330838.1"/>
    </source>
</evidence>
<evidence type="ECO:0000256" key="1">
    <source>
        <dbReference type="SAM" id="MobiDB-lite"/>
    </source>
</evidence>
<dbReference type="EMBL" id="JAFBMS010000446">
    <property type="protein sequence ID" value="KAG9330838.1"/>
    <property type="molecule type" value="Genomic_DNA"/>
</dbReference>
<gene>
    <name evidence="2" type="ORF">JZ751_021942</name>
</gene>
<dbReference type="AlphaFoldDB" id="A0A8T2MYV8"/>
<name>A0A8T2MYV8_9TELE</name>
<feature type="region of interest" description="Disordered" evidence="1">
    <location>
        <begin position="1"/>
        <end position="82"/>
    </location>
</feature>
<comment type="caution">
    <text evidence="2">The sequence shown here is derived from an EMBL/GenBank/DDBJ whole genome shotgun (WGS) entry which is preliminary data.</text>
</comment>
<reference evidence="2" key="1">
    <citation type="thesis" date="2021" institute="BYU ScholarsArchive" country="Provo, UT, USA">
        <title>Applications of and Algorithms for Genome Assembly and Genomic Analyses with an Emphasis on Marine Teleosts.</title>
        <authorList>
            <person name="Pickett B.D."/>
        </authorList>
    </citation>
    <scope>NUCLEOTIDE SEQUENCE</scope>
    <source>
        <strain evidence="2">HI-2016</strain>
    </source>
</reference>
<dbReference type="Proteomes" id="UP000824540">
    <property type="component" value="Unassembled WGS sequence"/>
</dbReference>
<organism evidence="2 3">
    <name type="scientific">Albula glossodonta</name>
    <name type="common">roundjaw bonefish</name>
    <dbReference type="NCBI Taxonomy" id="121402"/>
    <lineage>
        <taxon>Eukaryota</taxon>
        <taxon>Metazoa</taxon>
        <taxon>Chordata</taxon>
        <taxon>Craniata</taxon>
        <taxon>Vertebrata</taxon>
        <taxon>Euteleostomi</taxon>
        <taxon>Actinopterygii</taxon>
        <taxon>Neopterygii</taxon>
        <taxon>Teleostei</taxon>
        <taxon>Albuliformes</taxon>
        <taxon>Albulidae</taxon>
        <taxon>Albula</taxon>
    </lineage>
</organism>
<feature type="compositionally biased region" description="Polar residues" evidence="1">
    <location>
        <begin position="67"/>
        <end position="82"/>
    </location>
</feature>
<accession>A0A8T2MYV8</accession>
<evidence type="ECO:0000313" key="3">
    <source>
        <dbReference type="Proteomes" id="UP000824540"/>
    </source>
</evidence>
<proteinExistence type="predicted"/>
<feature type="non-terminal residue" evidence="2">
    <location>
        <position position="139"/>
    </location>
</feature>